<dbReference type="GO" id="GO:0005886">
    <property type="term" value="C:plasma membrane"/>
    <property type="evidence" value="ECO:0007669"/>
    <property type="project" value="TreeGrafter"/>
</dbReference>
<feature type="transmembrane region" description="Helical" evidence="6">
    <location>
        <begin position="368"/>
        <end position="388"/>
    </location>
</feature>
<feature type="compositionally biased region" description="Acidic residues" evidence="5">
    <location>
        <begin position="550"/>
        <end position="560"/>
    </location>
</feature>
<evidence type="ECO:0000313" key="9">
    <source>
        <dbReference type="Proteomes" id="UP000807716"/>
    </source>
</evidence>
<dbReference type="EMBL" id="JAAAJB010000089">
    <property type="protein sequence ID" value="KAG0266689.1"/>
    <property type="molecule type" value="Genomic_DNA"/>
</dbReference>
<proteinExistence type="predicted"/>
<dbReference type="OrthoDB" id="4078873at2759"/>
<dbReference type="Pfam" id="PF07690">
    <property type="entry name" value="MFS_1"/>
    <property type="match status" value="1"/>
</dbReference>
<dbReference type="GO" id="GO:0022857">
    <property type="term" value="F:transmembrane transporter activity"/>
    <property type="evidence" value="ECO:0007669"/>
    <property type="project" value="InterPro"/>
</dbReference>
<protein>
    <recommendedName>
        <fullName evidence="7">Major facilitator superfamily (MFS) profile domain-containing protein</fullName>
    </recommendedName>
</protein>
<comment type="caution">
    <text evidence="8">The sequence shown here is derived from an EMBL/GenBank/DDBJ whole genome shotgun (WGS) entry which is preliminary data.</text>
</comment>
<dbReference type="Gene3D" id="1.20.1250.20">
    <property type="entry name" value="MFS general substrate transporter like domains"/>
    <property type="match status" value="2"/>
</dbReference>
<evidence type="ECO:0000256" key="4">
    <source>
        <dbReference type="ARBA" id="ARBA00023136"/>
    </source>
</evidence>
<keyword evidence="4 6" id="KW-0472">Membrane</keyword>
<feature type="transmembrane region" description="Helical" evidence="6">
    <location>
        <begin position="394"/>
        <end position="416"/>
    </location>
</feature>
<dbReference type="PANTHER" id="PTHR23501">
    <property type="entry name" value="MAJOR FACILITATOR SUPERFAMILY"/>
    <property type="match status" value="1"/>
</dbReference>
<dbReference type="Proteomes" id="UP000807716">
    <property type="component" value="Unassembled WGS sequence"/>
</dbReference>
<feature type="transmembrane region" description="Helical" evidence="6">
    <location>
        <begin position="62"/>
        <end position="84"/>
    </location>
</feature>
<evidence type="ECO:0000313" key="8">
    <source>
        <dbReference type="EMBL" id="KAG0266689.1"/>
    </source>
</evidence>
<dbReference type="PANTHER" id="PTHR23501:SF87">
    <property type="entry name" value="SIDEROPHORE IRON TRANSPORTER 2"/>
    <property type="match status" value="1"/>
</dbReference>
<dbReference type="PROSITE" id="PS50850">
    <property type="entry name" value="MFS"/>
    <property type="match status" value="1"/>
</dbReference>
<feature type="region of interest" description="Disordered" evidence="5">
    <location>
        <begin position="535"/>
        <end position="560"/>
    </location>
</feature>
<feature type="transmembrane region" description="Helical" evidence="6">
    <location>
        <begin position="342"/>
        <end position="359"/>
    </location>
</feature>
<keyword evidence="3 6" id="KW-1133">Transmembrane helix</keyword>
<feature type="domain" description="Major facilitator superfamily (MFS) profile" evidence="7">
    <location>
        <begin position="31"/>
        <end position="525"/>
    </location>
</feature>
<evidence type="ECO:0000256" key="6">
    <source>
        <dbReference type="SAM" id="Phobius"/>
    </source>
</evidence>
<feature type="transmembrane region" description="Helical" evidence="6">
    <location>
        <begin position="125"/>
        <end position="143"/>
    </location>
</feature>
<organism evidence="8 9">
    <name type="scientific">Actinomortierella ambigua</name>
    <dbReference type="NCBI Taxonomy" id="1343610"/>
    <lineage>
        <taxon>Eukaryota</taxon>
        <taxon>Fungi</taxon>
        <taxon>Fungi incertae sedis</taxon>
        <taxon>Mucoromycota</taxon>
        <taxon>Mortierellomycotina</taxon>
        <taxon>Mortierellomycetes</taxon>
        <taxon>Mortierellales</taxon>
        <taxon>Mortierellaceae</taxon>
        <taxon>Actinomortierella</taxon>
    </lineage>
</organism>
<feature type="transmembrane region" description="Helical" evidence="6">
    <location>
        <begin position="302"/>
        <end position="322"/>
    </location>
</feature>
<keyword evidence="2 6" id="KW-0812">Transmembrane</keyword>
<evidence type="ECO:0000256" key="2">
    <source>
        <dbReference type="ARBA" id="ARBA00022692"/>
    </source>
</evidence>
<feature type="transmembrane region" description="Helical" evidence="6">
    <location>
        <begin position="428"/>
        <end position="453"/>
    </location>
</feature>
<evidence type="ECO:0000256" key="1">
    <source>
        <dbReference type="ARBA" id="ARBA00004141"/>
    </source>
</evidence>
<feature type="transmembrane region" description="Helical" evidence="6">
    <location>
        <begin position="263"/>
        <end position="281"/>
    </location>
</feature>
<name>A0A9P6U9Q0_9FUNG</name>
<evidence type="ECO:0000259" key="7">
    <source>
        <dbReference type="PROSITE" id="PS50850"/>
    </source>
</evidence>
<sequence length="560" mass="61228">MSVGQEVLEEQSWSSRVLDRTKWSRKEYIAFMVGLLVQAFLFSFEANLYYGVIPTPTGLFDATSLTAILPTILQIVSAVLIPFYTKVSDVIGRAEALSISLVFYVSGYIIQGLSNDFGQLAAGQLVYAVGYTGFLCLTQILVVDATALNNRGIYFALWGMGSGLNIWTTQLLIDPLTVHGNWRHSYIICTTVAVAGGIACLVPLWHLQRKGEKALGERPRRSLKWFLHEFDVIGATLLTATLSLLLFPLIVAGTYDDGFGNPVIFGCLIAGGIALVLLVLWEGKFTDRPILPMRIWTQRTCFGGLCGHLISTIMSSANWMYFTVYLVVSRKLSFGEAFLLERGYQMGYLVSALITGFLMKKYNASRRFVWIGFFCCALGTALMIPARLPDSADSFVVISQTIVGIGGGMTSTAALVSITGSVHRRDYAVIIGANQILGSIGAALAGALAGGIWTQMLPARLAFYVEGEYNEFKIMNDPEFVKALPEPMFSQVIDAYSETQKVISIVSCSLVVLAGLATLMMEKVDLSMDQDTQDAKFGGTSVSKDVETPDEKEEVVDEKK</sequence>
<accession>A0A9P6U9Q0</accession>
<feature type="transmembrane region" description="Helical" evidence="6">
    <location>
        <begin position="226"/>
        <end position="251"/>
    </location>
</feature>
<feature type="transmembrane region" description="Helical" evidence="6">
    <location>
        <begin position="185"/>
        <end position="205"/>
    </location>
</feature>
<comment type="subcellular location">
    <subcellularLocation>
        <location evidence="1">Membrane</location>
        <topology evidence="1">Multi-pass membrane protein</topology>
    </subcellularLocation>
</comment>
<evidence type="ECO:0000256" key="3">
    <source>
        <dbReference type="ARBA" id="ARBA00022989"/>
    </source>
</evidence>
<feature type="transmembrane region" description="Helical" evidence="6">
    <location>
        <begin position="28"/>
        <end position="50"/>
    </location>
</feature>
<reference evidence="8" key="1">
    <citation type="journal article" date="2020" name="Fungal Divers.">
        <title>Resolving the Mortierellaceae phylogeny through synthesis of multi-gene phylogenetics and phylogenomics.</title>
        <authorList>
            <person name="Vandepol N."/>
            <person name="Liber J."/>
            <person name="Desiro A."/>
            <person name="Na H."/>
            <person name="Kennedy M."/>
            <person name="Barry K."/>
            <person name="Grigoriev I.V."/>
            <person name="Miller A.N."/>
            <person name="O'Donnell K."/>
            <person name="Stajich J.E."/>
            <person name="Bonito G."/>
        </authorList>
    </citation>
    <scope>NUCLEOTIDE SEQUENCE</scope>
    <source>
        <strain evidence="8">BC1065</strain>
    </source>
</reference>
<gene>
    <name evidence="8" type="ORF">DFQ27_009543</name>
</gene>
<evidence type="ECO:0000256" key="5">
    <source>
        <dbReference type="SAM" id="MobiDB-lite"/>
    </source>
</evidence>
<dbReference type="InterPro" id="IPR020846">
    <property type="entry name" value="MFS_dom"/>
</dbReference>
<keyword evidence="9" id="KW-1185">Reference proteome</keyword>
<dbReference type="AlphaFoldDB" id="A0A9P6U9Q0"/>
<dbReference type="InterPro" id="IPR011701">
    <property type="entry name" value="MFS"/>
</dbReference>
<feature type="transmembrane region" description="Helical" evidence="6">
    <location>
        <begin position="96"/>
        <end position="113"/>
    </location>
</feature>
<dbReference type="SUPFAM" id="SSF103473">
    <property type="entry name" value="MFS general substrate transporter"/>
    <property type="match status" value="1"/>
</dbReference>
<feature type="transmembrane region" description="Helical" evidence="6">
    <location>
        <begin position="155"/>
        <end position="173"/>
    </location>
</feature>
<dbReference type="InterPro" id="IPR036259">
    <property type="entry name" value="MFS_trans_sf"/>
</dbReference>